<accession>A0A8J7HZT8</accession>
<comment type="caution">
    <text evidence="2">The sequence shown here is derived from an EMBL/GenBank/DDBJ whole genome shotgun (WGS) entry which is preliminary data.</text>
</comment>
<dbReference type="RefSeq" id="WP_214430310.1">
    <property type="nucleotide sequence ID" value="NZ_CAWPUQ010000001.1"/>
</dbReference>
<dbReference type="Gene3D" id="1.10.30.50">
    <property type="match status" value="1"/>
</dbReference>
<dbReference type="PANTHER" id="PTHR33877:SF1">
    <property type="entry name" value="TYPE IV METHYL-DIRECTED RESTRICTION ENZYME ECOKMCRA"/>
    <property type="match status" value="1"/>
</dbReference>
<dbReference type="SMART" id="SM00507">
    <property type="entry name" value="HNHc"/>
    <property type="match status" value="1"/>
</dbReference>
<dbReference type="PANTHER" id="PTHR33877">
    <property type="entry name" value="SLL1193 PROTEIN"/>
    <property type="match status" value="1"/>
</dbReference>
<feature type="domain" description="HNH nuclease" evidence="1">
    <location>
        <begin position="8"/>
        <end position="61"/>
    </location>
</feature>
<dbReference type="InterPro" id="IPR052892">
    <property type="entry name" value="NA-targeting_endonuclease"/>
</dbReference>
<dbReference type="GO" id="GO:0003676">
    <property type="term" value="F:nucleic acid binding"/>
    <property type="evidence" value="ECO:0007669"/>
    <property type="project" value="InterPro"/>
</dbReference>
<dbReference type="AlphaFoldDB" id="A0A8J7HZT8"/>
<dbReference type="InterPro" id="IPR002711">
    <property type="entry name" value="HNH"/>
</dbReference>
<protein>
    <submittedName>
        <fullName evidence="2">HNH endonuclease</fullName>
    </submittedName>
</protein>
<organism evidence="2 3">
    <name type="scientific">Dendronalium phyllosphericum CENA369</name>
    <dbReference type="NCBI Taxonomy" id="1725256"/>
    <lineage>
        <taxon>Bacteria</taxon>
        <taxon>Bacillati</taxon>
        <taxon>Cyanobacteriota</taxon>
        <taxon>Cyanophyceae</taxon>
        <taxon>Nostocales</taxon>
        <taxon>Nostocaceae</taxon>
        <taxon>Dendronalium</taxon>
        <taxon>Dendronalium phyllosphericum</taxon>
    </lineage>
</organism>
<dbReference type="Pfam" id="PF01844">
    <property type="entry name" value="HNH"/>
    <property type="match status" value="1"/>
</dbReference>
<keyword evidence="3" id="KW-1185">Reference proteome</keyword>
<evidence type="ECO:0000259" key="1">
    <source>
        <dbReference type="SMART" id="SM00507"/>
    </source>
</evidence>
<name>A0A8J7HZT8_9NOST</name>
<proteinExistence type="predicted"/>
<keyword evidence="2" id="KW-0378">Hydrolase</keyword>
<dbReference type="GO" id="GO:0004519">
    <property type="term" value="F:endonuclease activity"/>
    <property type="evidence" value="ECO:0007669"/>
    <property type="project" value="UniProtKB-KW"/>
</dbReference>
<dbReference type="InterPro" id="IPR003615">
    <property type="entry name" value="HNH_nuc"/>
</dbReference>
<evidence type="ECO:0000313" key="3">
    <source>
        <dbReference type="Proteomes" id="UP000662314"/>
    </source>
</evidence>
<dbReference type="GO" id="GO:0008270">
    <property type="term" value="F:zinc ion binding"/>
    <property type="evidence" value="ECO:0007669"/>
    <property type="project" value="InterPro"/>
</dbReference>
<keyword evidence="2" id="KW-0540">Nuclease</keyword>
<reference evidence="2 3" key="1">
    <citation type="journal article" date="2021" name="Int. J. Syst. Evol. Microbiol.">
        <title>Amazonocrinis nigriterrae gen. nov., sp. nov., Atlanticothrix silvestris gen. nov., sp. nov. and Dendronalium phyllosphericum gen. nov., sp. nov., nostocacean cyanobacteria from Brazilian environments.</title>
        <authorList>
            <person name="Alvarenga D.O."/>
            <person name="Andreote A.P.D."/>
            <person name="Branco L.H.Z."/>
            <person name="Delbaje E."/>
            <person name="Cruz R.B."/>
            <person name="Varani A.M."/>
            <person name="Fiore M.F."/>
        </authorList>
    </citation>
    <scope>NUCLEOTIDE SEQUENCE [LARGE SCALE GENOMIC DNA]</scope>
    <source>
        <strain evidence="2 3">CENA369</strain>
    </source>
</reference>
<gene>
    <name evidence="2" type="ORF">I8752_00200</name>
</gene>
<dbReference type="EMBL" id="JAECZA010000001">
    <property type="protein sequence ID" value="MBH8571473.1"/>
    <property type="molecule type" value="Genomic_DNA"/>
</dbReference>
<evidence type="ECO:0000313" key="2">
    <source>
        <dbReference type="EMBL" id="MBH8571473.1"/>
    </source>
</evidence>
<keyword evidence="2" id="KW-0255">Endonuclease</keyword>
<dbReference type="Proteomes" id="UP000662314">
    <property type="component" value="Unassembled WGS sequence"/>
</dbReference>
<sequence length="76" mass="8984">MNPRQKRNKKQKLLDFYGSECWWCRQNLLTEYLTIDHLVPKSHGGSDSFENLRLSCLPCNNSRGNSLYPPISWRKN</sequence>
<dbReference type="CDD" id="cd00085">
    <property type="entry name" value="HNHc"/>
    <property type="match status" value="1"/>
</dbReference>